<sequence length="701" mass="77256">MENGCINHGLSASQLAVNENSLESSDIANGELFSLNSDTSISISSTATNLKSTAQNGIGASTDLENPYRNSMYVEEGRIMSLQLPTGKKGFIGDIGFSFGGEEHDESLDPSEWKTAPILVESVSRGSIAEKAGLETGDEIIKINAVTVEKAARSLPVSLIRNCDKKMRIIVRKGMGAKRAENMVFSREQIQEFCDAFSLYDHSNKRRILVKDVPHVCRILGYNETSLAYDDAISTARTKTGEADGEKVRWDTFLEILKEILKHQEVEKDALSAYAVFDPGRKGHFSIRQLRDAFVMNCKATPLEMAEIFRMADPDLDGKVNEKEFLKLLYPFVEIILISICNKNKRDSILAKIHVRFPVYGKFNRGLRIADSERVHFGRIGRLVMRASLEHPEVTVVGVNDPFIDLDYMVYMFKYDSTHGRFKGEVKAENGKLFINGNPIEVFGERDPKKLPWGKVGADFVVESTGVFTTLEKASAHLEGGAKKVIISAPSKDAPMFVMGVNEKSYEKTMNVVSNASCTTNCLAPIAKVINDKFGIEEGLMSTIHAYTATQKTVDGPSAKSWRDGRGAHQNVIPASTGAAKAVGKVIPDLNGKLTGMAFRVPVPDVSVVDLTVKLKKPTSYDEIKAAVKAASETKELSKYLGYTEDLVVSSDFIGDTHSCIFDAQAGLALNETFVKLVSWYDNEYGYSHRVVDLLKYIAAQ</sequence>
<evidence type="ECO:0000256" key="6">
    <source>
        <dbReference type="ARBA" id="ARBA00023002"/>
    </source>
</evidence>
<evidence type="ECO:0000313" key="12">
    <source>
        <dbReference type="Proteomes" id="UP001152795"/>
    </source>
</evidence>
<dbReference type="PROSITE" id="PS50106">
    <property type="entry name" value="PDZ"/>
    <property type="match status" value="1"/>
</dbReference>
<dbReference type="InterPro" id="IPR020831">
    <property type="entry name" value="GlycerAld/Erythrose_P_DH"/>
</dbReference>
<dbReference type="Pfam" id="PF02800">
    <property type="entry name" value="Gp_dh_C"/>
    <property type="match status" value="1"/>
</dbReference>
<keyword evidence="8" id="KW-0324">Glycolysis</keyword>
<dbReference type="NCBIfam" id="TIGR01534">
    <property type="entry name" value="GAPDH-I"/>
    <property type="match status" value="1"/>
</dbReference>
<dbReference type="InterPro" id="IPR020830">
    <property type="entry name" value="GlycerAld_3-P_DH_AS"/>
</dbReference>
<dbReference type="Gene3D" id="3.30.360.10">
    <property type="entry name" value="Dihydrodipicolinate Reductase, domain 2"/>
    <property type="match status" value="1"/>
</dbReference>
<dbReference type="InterPro" id="IPR036291">
    <property type="entry name" value="NAD(P)-bd_dom_sf"/>
</dbReference>
<evidence type="ECO:0000256" key="2">
    <source>
        <dbReference type="ARBA" id="ARBA00007406"/>
    </source>
</evidence>
<dbReference type="GO" id="GO:0006006">
    <property type="term" value="P:glucose metabolic process"/>
    <property type="evidence" value="ECO:0007669"/>
    <property type="project" value="InterPro"/>
</dbReference>
<dbReference type="CDD" id="cd18126">
    <property type="entry name" value="GAPDH_I_C"/>
    <property type="match status" value="1"/>
</dbReference>
<comment type="similarity">
    <text evidence="2 10">Belongs to the glyceraldehyde-3-phosphate dehydrogenase family.</text>
</comment>
<evidence type="ECO:0000256" key="9">
    <source>
        <dbReference type="ARBA" id="ARBA00047698"/>
    </source>
</evidence>
<dbReference type="FunFam" id="1.10.238.10:FF:000178">
    <property type="entry name" value="Calmodulin-2 A"/>
    <property type="match status" value="1"/>
</dbReference>
<dbReference type="SUPFAM" id="SSF51735">
    <property type="entry name" value="NAD(P)-binding Rossmann-fold domains"/>
    <property type="match status" value="1"/>
</dbReference>
<dbReference type="PANTHER" id="PTHR10836">
    <property type="entry name" value="GLYCERALDEHYDE 3-PHOSPHATE DEHYDROGENASE"/>
    <property type="match status" value="1"/>
</dbReference>
<evidence type="ECO:0000256" key="10">
    <source>
        <dbReference type="RuleBase" id="RU000397"/>
    </source>
</evidence>
<dbReference type="Proteomes" id="UP001152795">
    <property type="component" value="Unassembled WGS sequence"/>
</dbReference>
<protein>
    <recommendedName>
        <fullName evidence="4">glyceraldehyde-3-phosphate dehydrogenase (phosphorylating)</fullName>
        <ecNumber evidence="4">1.2.1.12</ecNumber>
    </recommendedName>
</protein>
<dbReference type="InterPro" id="IPR020829">
    <property type="entry name" value="GlycerAld_3-P_DH_cat"/>
</dbReference>
<evidence type="ECO:0000256" key="4">
    <source>
        <dbReference type="ARBA" id="ARBA00013119"/>
    </source>
</evidence>
<gene>
    <name evidence="11" type="ORF">PACLA_8A076903</name>
</gene>
<keyword evidence="12" id="KW-1185">Reference proteome</keyword>
<dbReference type="GO" id="GO:0006096">
    <property type="term" value="P:glycolytic process"/>
    <property type="evidence" value="ECO:0007669"/>
    <property type="project" value="UniProtKB-UniPathway"/>
</dbReference>
<reference evidence="11" key="1">
    <citation type="submission" date="2020-04" db="EMBL/GenBank/DDBJ databases">
        <authorList>
            <person name="Alioto T."/>
            <person name="Alioto T."/>
            <person name="Gomez Garrido J."/>
        </authorList>
    </citation>
    <scope>NUCLEOTIDE SEQUENCE</scope>
    <source>
        <strain evidence="11">A484AB</strain>
    </source>
</reference>
<accession>A0A7D9DQ40</accession>
<dbReference type="UniPathway" id="UPA00109">
    <property type="reaction ID" value="UER00184"/>
</dbReference>
<dbReference type="PROSITE" id="PS00071">
    <property type="entry name" value="GAPDH"/>
    <property type="match status" value="1"/>
</dbReference>
<proteinExistence type="inferred from homology"/>
<dbReference type="GO" id="GO:0004365">
    <property type="term" value="F:glyceraldehyde-3-phosphate dehydrogenase (NAD+) (phosphorylating) activity"/>
    <property type="evidence" value="ECO:0007669"/>
    <property type="project" value="UniProtKB-EC"/>
</dbReference>
<dbReference type="FunFam" id="3.30.360.10:FF:000001">
    <property type="entry name" value="Glyceraldehyde-3-phosphate dehydrogenase"/>
    <property type="match status" value="1"/>
</dbReference>
<dbReference type="GO" id="GO:0005829">
    <property type="term" value="C:cytosol"/>
    <property type="evidence" value="ECO:0007669"/>
    <property type="project" value="TreeGrafter"/>
</dbReference>
<dbReference type="SMART" id="SM00228">
    <property type="entry name" value="PDZ"/>
    <property type="match status" value="1"/>
</dbReference>
<dbReference type="InterPro" id="IPR020828">
    <property type="entry name" value="GlycerAld_3-P_DH_NAD(P)-bd"/>
</dbReference>
<dbReference type="Pfam" id="PF00044">
    <property type="entry name" value="Gp_dh_N"/>
    <property type="match status" value="1"/>
</dbReference>
<dbReference type="SUPFAM" id="SSF50156">
    <property type="entry name" value="PDZ domain-like"/>
    <property type="match status" value="1"/>
</dbReference>
<dbReference type="InterPro" id="IPR001478">
    <property type="entry name" value="PDZ"/>
</dbReference>
<dbReference type="GO" id="GO:0043226">
    <property type="term" value="C:organelle"/>
    <property type="evidence" value="ECO:0007669"/>
    <property type="project" value="UniProtKB-ARBA"/>
</dbReference>
<dbReference type="Gene3D" id="2.30.42.10">
    <property type="match status" value="1"/>
</dbReference>
<evidence type="ECO:0000256" key="8">
    <source>
        <dbReference type="ARBA" id="ARBA00023152"/>
    </source>
</evidence>
<evidence type="ECO:0000313" key="11">
    <source>
        <dbReference type="EMBL" id="CAB3991442.1"/>
    </source>
</evidence>
<dbReference type="CDD" id="cd00136">
    <property type="entry name" value="PDZ_canonical"/>
    <property type="match status" value="1"/>
</dbReference>
<comment type="catalytic activity">
    <reaction evidence="9">
        <text>D-glyceraldehyde 3-phosphate + phosphate + NAD(+) = (2R)-3-phospho-glyceroyl phosphate + NADH + H(+)</text>
        <dbReference type="Rhea" id="RHEA:10300"/>
        <dbReference type="ChEBI" id="CHEBI:15378"/>
        <dbReference type="ChEBI" id="CHEBI:43474"/>
        <dbReference type="ChEBI" id="CHEBI:57540"/>
        <dbReference type="ChEBI" id="CHEBI:57604"/>
        <dbReference type="ChEBI" id="CHEBI:57945"/>
        <dbReference type="ChEBI" id="CHEBI:59776"/>
        <dbReference type="EC" id="1.2.1.12"/>
    </reaction>
</comment>
<comment type="caution">
    <text evidence="11">The sequence shown here is derived from an EMBL/GenBank/DDBJ whole genome shotgun (WGS) entry which is preliminary data.</text>
</comment>
<dbReference type="FunFam" id="3.40.50.720:FF:000020">
    <property type="entry name" value="Glyceraldehyde-3-phosphate dehydrogenase"/>
    <property type="match status" value="1"/>
</dbReference>
<dbReference type="PANTHER" id="PTHR10836:SF76">
    <property type="entry name" value="GLYCERALDEHYDE-3-PHOSPHATE DEHYDROGENASE-RELATED"/>
    <property type="match status" value="1"/>
</dbReference>
<dbReference type="SMART" id="SM00846">
    <property type="entry name" value="Gp_dh_N"/>
    <property type="match status" value="1"/>
</dbReference>
<dbReference type="Gene3D" id="3.40.50.720">
    <property type="entry name" value="NAD(P)-binding Rossmann-like Domain"/>
    <property type="match status" value="1"/>
</dbReference>
<dbReference type="PROSITE" id="PS50222">
    <property type="entry name" value="EF_HAND_2"/>
    <property type="match status" value="1"/>
</dbReference>
<dbReference type="OrthoDB" id="1152826at2759"/>
<dbReference type="CDD" id="cd05214">
    <property type="entry name" value="GAPDH_I_N"/>
    <property type="match status" value="1"/>
</dbReference>
<dbReference type="EMBL" id="CACRXK020001851">
    <property type="protein sequence ID" value="CAB3991442.1"/>
    <property type="molecule type" value="Genomic_DNA"/>
</dbReference>
<dbReference type="GO" id="GO:0005509">
    <property type="term" value="F:calcium ion binding"/>
    <property type="evidence" value="ECO:0007669"/>
    <property type="project" value="InterPro"/>
</dbReference>
<dbReference type="Gene3D" id="1.10.238.10">
    <property type="entry name" value="EF-hand"/>
    <property type="match status" value="2"/>
</dbReference>
<name>A0A7D9DQ40_PARCT</name>
<dbReference type="EC" id="1.2.1.12" evidence="4"/>
<comment type="subunit">
    <text evidence="3">Homotetramer.</text>
</comment>
<dbReference type="InterPro" id="IPR002048">
    <property type="entry name" value="EF_hand_dom"/>
</dbReference>
<keyword evidence="6" id="KW-0560">Oxidoreductase</keyword>
<evidence type="ECO:0000256" key="7">
    <source>
        <dbReference type="ARBA" id="ARBA00023027"/>
    </source>
</evidence>
<dbReference type="GO" id="GO:0050661">
    <property type="term" value="F:NADP binding"/>
    <property type="evidence" value="ECO:0007669"/>
    <property type="project" value="InterPro"/>
</dbReference>
<dbReference type="InterPro" id="IPR011992">
    <property type="entry name" value="EF-hand-dom_pair"/>
</dbReference>
<dbReference type="PRINTS" id="PR00078">
    <property type="entry name" value="G3PDHDRGNASE"/>
</dbReference>
<dbReference type="Pfam" id="PF00595">
    <property type="entry name" value="PDZ"/>
    <property type="match status" value="1"/>
</dbReference>
<evidence type="ECO:0000256" key="5">
    <source>
        <dbReference type="ARBA" id="ARBA00022737"/>
    </source>
</evidence>
<evidence type="ECO:0000256" key="1">
    <source>
        <dbReference type="ARBA" id="ARBA00004869"/>
    </source>
</evidence>
<keyword evidence="7" id="KW-0520">NAD</keyword>
<dbReference type="AlphaFoldDB" id="A0A7D9DQ40"/>
<dbReference type="GO" id="GO:0051287">
    <property type="term" value="F:NAD binding"/>
    <property type="evidence" value="ECO:0007669"/>
    <property type="project" value="InterPro"/>
</dbReference>
<comment type="pathway">
    <text evidence="1">Carbohydrate degradation; glycolysis; pyruvate from D-glyceraldehyde 3-phosphate: step 1/5.</text>
</comment>
<evidence type="ECO:0000256" key="3">
    <source>
        <dbReference type="ARBA" id="ARBA00011881"/>
    </source>
</evidence>
<dbReference type="InterPro" id="IPR036034">
    <property type="entry name" value="PDZ_sf"/>
</dbReference>
<organism evidence="11 12">
    <name type="scientific">Paramuricea clavata</name>
    <name type="common">Red gorgonian</name>
    <name type="synonym">Violescent sea-whip</name>
    <dbReference type="NCBI Taxonomy" id="317549"/>
    <lineage>
        <taxon>Eukaryota</taxon>
        <taxon>Metazoa</taxon>
        <taxon>Cnidaria</taxon>
        <taxon>Anthozoa</taxon>
        <taxon>Octocorallia</taxon>
        <taxon>Malacalcyonacea</taxon>
        <taxon>Plexauridae</taxon>
        <taxon>Paramuricea</taxon>
    </lineage>
</organism>
<dbReference type="SUPFAM" id="SSF55347">
    <property type="entry name" value="Glyceraldehyde-3-phosphate dehydrogenase-like, C-terminal domain"/>
    <property type="match status" value="1"/>
</dbReference>
<keyword evidence="5" id="KW-0677">Repeat</keyword>
<dbReference type="InterPro" id="IPR006424">
    <property type="entry name" value="Glyceraldehyde-3-P_DH_1"/>
</dbReference>
<dbReference type="SUPFAM" id="SSF47473">
    <property type="entry name" value="EF-hand"/>
    <property type="match status" value="1"/>
</dbReference>